<dbReference type="GO" id="GO:0004467">
    <property type="term" value="F:long-chain fatty acid-CoA ligase activity"/>
    <property type="evidence" value="ECO:0007669"/>
    <property type="project" value="TreeGrafter"/>
</dbReference>
<organism evidence="4 5">
    <name type="scientific">Protopolystoma xenopodis</name>
    <dbReference type="NCBI Taxonomy" id="117903"/>
    <lineage>
        <taxon>Eukaryota</taxon>
        <taxon>Metazoa</taxon>
        <taxon>Spiralia</taxon>
        <taxon>Lophotrochozoa</taxon>
        <taxon>Platyhelminthes</taxon>
        <taxon>Monogenea</taxon>
        <taxon>Polyopisthocotylea</taxon>
        <taxon>Polystomatidea</taxon>
        <taxon>Polystomatidae</taxon>
        <taxon>Protopolystoma</taxon>
    </lineage>
</organism>
<keyword evidence="3" id="KW-0067">ATP-binding</keyword>
<sequence length="277" mass="31195">MFGYKEGALKIVDRCKNIFKLSQGEYVAPEKLERVYAQSPYIDQIFVDGNSICSYPVALVLPTEKGAREYLKQMGLLGEQVFVLPEAITNPGFMKAVIEDMLGQAAEEGLCGFEKFNQLICQAANYFKTFWCSGADMVEKDILFRPLKSPLLKKGNNLWLQPKLKANGTSGFYHPGRNSYDQQPRQSIVMTIKPIKKLVLNQVLLERIQYRGLERVSTKRISVKKIAFINEPFSMGNGLMTPTLKMRRGLIKKKYATTLASLYDEGLAKSGDLPSLT</sequence>
<accession>A0A448WCT5</accession>
<dbReference type="GO" id="GO:0016020">
    <property type="term" value="C:membrane"/>
    <property type="evidence" value="ECO:0007669"/>
    <property type="project" value="TreeGrafter"/>
</dbReference>
<evidence type="ECO:0000313" key="5">
    <source>
        <dbReference type="Proteomes" id="UP000784294"/>
    </source>
</evidence>
<dbReference type="AlphaFoldDB" id="A0A448WCT5"/>
<dbReference type="PANTHER" id="PTHR43272:SF33">
    <property type="entry name" value="AMP-BINDING DOMAIN-CONTAINING PROTEIN-RELATED"/>
    <property type="match status" value="1"/>
</dbReference>
<reference evidence="4" key="1">
    <citation type="submission" date="2018-11" db="EMBL/GenBank/DDBJ databases">
        <authorList>
            <consortium name="Pathogen Informatics"/>
        </authorList>
    </citation>
    <scope>NUCLEOTIDE SEQUENCE</scope>
</reference>
<evidence type="ECO:0000256" key="1">
    <source>
        <dbReference type="ARBA" id="ARBA00022598"/>
    </source>
</evidence>
<dbReference type="PANTHER" id="PTHR43272">
    <property type="entry name" value="LONG-CHAIN-FATTY-ACID--COA LIGASE"/>
    <property type="match status" value="1"/>
</dbReference>
<protein>
    <recommendedName>
        <fullName evidence="6">AMP-dependent synthetase/ligase domain-containing protein</fullName>
    </recommendedName>
</protein>
<dbReference type="GO" id="GO:0005783">
    <property type="term" value="C:endoplasmic reticulum"/>
    <property type="evidence" value="ECO:0007669"/>
    <property type="project" value="TreeGrafter"/>
</dbReference>
<dbReference type="Proteomes" id="UP000784294">
    <property type="component" value="Unassembled WGS sequence"/>
</dbReference>
<keyword evidence="5" id="KW-1185">Reference proteome</keyword>
<dbReference type="SUPFAM" id="SSF56801">
    <property type="entry name" value="Acetyl-CoA synthetase-like"/>
    <property type="match status" value="1"/>
</dbReference>
<comment type="caution">
    <text evidence="4">The sequence shown here is derived from an EMBL/GenBank/DDBJ whole genome shotgun (WGS) entry which is preliminary data.</text>
</comment>
<evidence type="ECO:0000313" key="4">
    <source>
        <dbReference type="EMBL" id="VEL08676.1"/>
    </source>
</evidence>
<gene>
    <name evidence="4" type="ORF">PXEA_LOCUS2116</name>
</gene>
<evidence type="ECO:0008006" key="6">
    <source>
        <dbReference type="Google" id="ProtNLM"/>
    </source>
</evidence>
<keyword evidence="1" id="KW-0436">Ligase</keyword>
<dbReference type="GO" id="GO:0005524">
    <property type="term" value="F:ATP binding"/>
    <property type="evidence" value="ECO:0007669"/>
    <property type="project" value="UniProtKB-KW"/>
</dbReference>
<name>A0A448WCT5_9PLAT</name>
<evidence type="ECO:0000256" key="3">
    <source>
        <dbReference type="ARBA" id="ARBA00022840"/>
    </source>
</evidence>
<dbReference type="EMBL" id="CAAALY010004481">
    <property type="protein sequence ID" value="VEL08676.1"/>
    <property type="molecule type" value="Genomic_DNA"/>
</dbReference>
<proteinExistence type="predicted"/>
<keyword evidence="2" id="KW-0547">Nucleotide-binding</keyword>
<evidence type="ECO:0000256" key="2">
    <source>
        <dbReference type="ARBA" id="ARBA00022741"/>
    </source>
</evidence>
<dbReference type="OrthoDB" id="1700726at2759"/>